<keyword evidence="6 11" id="KW-0496">Mitochondrion</keyword>
<reference evidence="12 13" key="2">
    <citation type="submission" date="2015-05" db="EMBL/GenBank/DDBJ databases">
        <title>Distinctive expansion of gene families associated with plant cell wall degradation and secondary metabolism in the genomes of grapevine trunk pathogens.</title>
        <authorList>
            <person name="Lawrence D.P."/>
            <person name="Travadon R."/>
            <person name="Rolshausen P.E."/>
            <person name="Baumgartner K."/>
        </authorList>
    </citation>
    <scope>NUCLEOTIDE SEQUENCE [LARGE SCALE GENOMIC DNA]</scope>
    <source>
        <strain evidence="12">DS831</strain>
    </source>
</reference>
<evidence type="ECO:0000256" key="7">
    <source>
        <dbReference type="ARBA" id="ARBA00023136"/>
    </source>
</evidence>
<evidence type="ECO:0000256" key="10">
    <source>
        <dbReference type="ARBA" id="ARBA00031521"/>
    </source>
</evidence>
<dbReference type="PANTHER" id="PTHR28202">
    <property type="entry name" value="ASSEMBLY FACTOR CBP4"/>
    <property type="match status" value="1"/>
</dbReference>
<dbReference type="GO" id="GO:0005743">
    <property type="term" value="C:mitochondrial inner membrane"/>
    <property type="evidence" value="ECO:0007669"/>
    <property type="project" value="UniProtKB-SubCell"/>
</dbReference>
<dbReference type="PANTHER" id="PTHR28202:SF1">
    <property type="entry name" value="ASSEMBLY FACTOR CBP4"/>
    <property type="match status" value="1"/>
</dbReference>
<keyword evidence="3 11" id="KW-0812">Transmembrane</keyword>
<evidence type="ECO:0000256" key="8">
    <source>
        <dbReference type="ARBA" id="ARBA00023186"/>
    </source>
</evidence>
<gene>
    <name evidence="12" type="ORF">UCDDS831_g07689</name>
</gene>
<dbReference type="Proteomes" id="UP000034182">
    <property type="component" value="Unassembled WGS sequence"/>
</dbReference>
<comment type="similarity">
    <text evidence="2 11">Belongs to the CBP4 family.</text>
</comment>
<evidence type="ECO:0000313" key="13">
    <source>
        <dbReference type="Proteomes" id="UP000034182"/>
    </source>
</evidence>
<comment type="function">
    <text evidence="9 11">Essential for the assembly of ubiquinol-cytochrome c reductase. It has a direct effect on the correct occurrence of the Rieske protein, core 4, core 5 and apocytochrome b.</text>
</comment>
<protein>
    <recommendedName>
        <fullName evidence="10 11">Cytochrome b mRNA-processing protein 4</fullName>
    </recommendedName>
</protein>
<evidence type="ECO:0000256" key="5">
    <source>
        <dbReference type="ARBA" id="ARBA00022989"/>
    </source>
</evidence>
<evidence type="ECO:0000256" key="11">
    <source>
        <dbReference type="RuleBase" id="RU368005"/>
    </source>
</evidence>
<name>A0A0G2DXG0_9PEZI</name>
<evidence type="ECO:0000256" key="6">
    <source>
        <dbReference type="ARBA" id="ARBA00023128"/>
    </source>
</evidence>
<comment type="caution">
    <text evidence="12">The sequence shown here is derived from an EMBL/GenBank/DDBJ whole genome shotgun (WGS) entry which is preliminary data.</text>
</comment>
<feature type="transmembrane region" description="Helical" evidence="11">
    <location>
        <begin position="6"/>
        <end position="28"/>
    </location>
</feature>
<evidence type="ECO:0000256" key="9">
    <source>
        <dbReference type="ARBA" id="ARBA00025413"/>
    </source>
</evidence>
<accession>A0A0G2DXG0</accession>
<dbReference type="AlphaFoldDB" id="A0A0G2DXG0"/>
<reference evidence="12 13" key="1">
    <citation type="submission" date="2015-03" db="EMBL/GenBank/DDBJ databases">
        <authorList>
            <person name="Morales-Cruz A."/>
            <person name="Amrine K.C."/>
            <person name="Cantu D."/>
        </authorList>
    </citation>
    <scope>NUCLEOTIDE SEQUENCE [LARGE SCALE GENOMIC DNA]</scope>
    <source>
        <strain evidence="12">DS831</strain>
    </source>
</reference>
<evidence type="ECO:0000256" key="4">
    <source>
        <dbReference type="ARBA" id="ARBA00022792"/>
    </source>
</evidence>
<dbReference type="GO" id="GO:0034551">
    <property type="term" value="P:mitochondrial respiratory chain complex III assembly"/>
    <property type="evidence" value="ECO:0007669"/>
    <property type="project" value="TreeGrafter"/>
</dbReference>
<keyword evidence="7 11" id="KW-0472">Membrane</keyword>
<dbReference type="Pfam" id="PF07960">
    <property type="entry name" value="CBP4"/>
    <property type="match status" value="1"/>
</dbReference>
<dbReference type="InterPro" id="IPR012420">
    <property type="entry name" value="Cbp4"/>
</dbReference>
<evidence type="ECO:0000313" key="12">
    <source>
        <dbReference type="EMBL" id="KKY15299.1"/>
    </source>
</evidence>
<evidence type="ECO:0000256" key="2">
    <source>
        <dbReference type="ARBA" id="ARBA00006780"/>
    </source>
</evidence>
<keyword evidence="5 11" id="KW-1133">Transmembrane helix</keyword>
<evidence type="ECO:0000256" key="3">
    <source>
        <dbReference type="ARBA" id="ARBA00022692"/>
    </source>
</evidence>
<organism evidence="12 13">
    <name type="scientific">Diplodia seriata</name>
    <dbReference type="NCBI Taxonomy" id="420778"/>
    <lineage>
        <taxon>Eukaryota</taxon>
        <taxon>Fungi</taxon>
        <taxon>Dikarya</taxon>
        <taxon>Ascomycota</taxon>
        <taxon>Pezizomycotina</taxon>
        <taxon>Dothideomycetes</taxon>
        <taxon>Dothideomycetes incertae sedis</taxon>
        <taxon>Botryosphaeriales</taxon>
        <taxon>Botryosphaeriaceae</taxon>
        <taxon>Diplodia</taxon>
    </lineage>
</organism>
<dbReference type="EMBL" id="LAQI01000197">
    <property type="protein sequence ID" value="KKY15299.1"/>
    <property type="molecule type" value="Genomic_DNA"/>
</dbReference>
<comment type="subcellular location">
    <subcellularLocation>
        <location evidence="1 11">Mitochondrion inner membrane</location>
        <topology evidence="1 11">Single-pass membrane protein</topology>
    </subcellularLocation>
</comment>
<keyword evidence="8 11" id="KW-0143">Chaperone</keyword>
<proteinExistence type="inferred from homology"/>
<evidence type="ECO:0000256" key="1">
    <source>
        <dbReference type="ARBA" id="ARBA00004434"/>
    </source>
</evidence>
<sequence>MPGFGTYFKMFASGAVLCIGGPALVYYVSPTEEELFKRYNPELQKRSLENRIGKQQDFDDFVGRLKEYSKSDKPIWEAADEAQRKHSALQRQKIVDEQRQLAVDVERRRQEIRQSAGEQ</sequence>
<keyword evidence="4 11" id="KW-0999">Mitochondrion inner membrane</keyword>